<organism evidence="1 2">
    <name type="scientific">Alkalibacillus salilacus</name>
    <dbReference type="NCBI Taxonomy" id="284582"/>
    <lineage>
        <taxon>Bacteria</taxon>
        <taxon>Bacillati</taxon>
        <taxon>Bacillota</taxon>
        <taxon>Bacilli</taxon>
        <taxon>Bacillales</taxon>
        <taxon>Bacillaceae</taxon>
        <taxon>Alkalibacillus</taxon>
    </lineage>
</organism>
<comment type="caution">
    <text evidence="1">The sequence shown here is derived from an EMBL/GenBank/DDBJ whole genome shotgun (WGS) entry which is preliminary data.</text>
</comment>
<dbReference type="PANTHER" id="PTHR35276:SF1">
    <property type="entry name" value="TRNA (MNM(5)S(2)U34)-METHYLTRANSFERASE, CHLOROPLASTIC"/>
    <property type="match status" value="1"/>
</dbReference>
<evidence type="ECO:0000313" key="1">
    <source>
        <dbReference type="EMBL" id="MDQ0160908.1"/>
    </source>
</evidence>
<dbReference type="PANTHER" id="PTHR35276">
    <property type="entry name" value="S-ADENOSYL-L-METHIONINE-DEPENDENT METHYLTRANSFERASES SUPERFAMILY PROTEIN"/>
    <property type="match status" value="1"/>
</dbReference>
<dbReference type="SUPFAM" id="SSF53335">
    <property type="entry name" value="S-adenosyl-L-methionine-dependent methyltransferases"/>
    <property type="match status" value="1"/>
</dbReference>
<name>A0ABT9VIX7_9BACI</name>
<dbReference type="Proteomes" id="UP001224359">
    <property type="component" value="Unassembled WGS sequence"/>
</dbReference>
<dbReference type="RefSeq" id="WP_306978488.1">
    <property type="nucleotide sequence ID" value="NZ_JAUSTQ010000023.1"/>
</dbReference>
<protein>
    <recommendedName>
        <fullName evidence="3">16S rRNA (Cytosine(1402)-N(4))-methyltransferase</fullName>
    </recommendedName>
</protein>
<dbReference type="InterPro" id="IPR010719">
    <property type="entry name" value="MnmM_MeTrfase"/>
</dbReference>
<gene>
    <name evidence="1" type="ORF">J2S77_002915</name>
</gene>
<dbReference type="InterPro" id="IPR029063">
    <property type="entry name" value="SAM-dependent_MTases_sf"/>
</dbReference>
<reference evidence="1 2" key="1">
    <citation type="submission" date="2023-07" db="EMBL/GenBank/DDBJ databases">
        <title>Genomic Encyclopedia of Type Strains, Phase IV (KMG-IV): sequencing the most valuable type-strain genomes for metagenomic binning, comparative biology and taxonomic classification.</title>
        <authorList>
            <person name="Goeker M."/>
        </authorList>
    </citation>
    <scope>NUCLEOTIDE SEQUENCE [LARGE SCALE GENOMIC DNA]</scope>
    <source>
        <strain evidence="1 2">DSM 16460</strain>
    </source>
</reference>
<keyword evidence="2" id="KW-1185">Reference proteome</keyword>
<dbReference type="EMBL" id="JAUSTQ010000023">
    <property type="protein sequence ID" value="MDQ0160908.1"/>
    <property type="molecule type" value="Genomic_DNA"/>
</dbReference>
<dbReference type="Pfam" id="PF06962">
    <property type="entry name" value="rRNA_methylase"/>
    <property type="match status" value="1"/>
</dbReference>
<evidence type="ECO:0008006" key="3">
    <source>
        <dbReference type="Google" id="ProtNLM"/>
    </source>
</evidence>
<sequence length="187" mass="20451">MKQIIPFAHQWISDTLKSGDIAVDATLGNGHDSVALSKEVGSNGLIYSFDIQQSAIDQAQSLFTQSNINNITSIKLGHEQAKDYLIEQGITSIGGVIFNLGFLPGGDESITTQADSTIQAIEGLFELLMPHRMIVIVIYPGHDSGQIEKDLLIQHLQNQPAAKMDVAMYHMVNRSNKAPFVVGLYKK</sequence>
<dbReference type="Gene3D" id="3.40.50.150">
    <property type="entry name" value="Vaccinia Virus protein VP39"/>
    <property type="match status" value="1"/>
</dbReference>
<evidence type="ECO:0000313" key="2">
    <source>
        <dbReference type="Proteomes" id="UP001224359"/>
    </source>
</evidence>
<proteinExistence type="predicted"/>
<accession>A0ABT9VIX7</accession>